<evidence type="ECO:0000256" key="2">
    <source>
        <dbReference type="ARBA" id="ARBA00022448"/>
    </source>
</evidence>
<comment type="subcellular location">
    <subcellularLocation>
        <location evidence="1">Endoplasmic reticulum membrane</location>
        <topology evidence="1">Multi-pass membrane protein</topology>
    </subcellularLocation>
</comment>
<feature type="region of interest" description="Disordered" evidence="9">
    <location>
        <begin position="618"/>
        <end position="640"/>
    </location>
</feature>
<feature type="transmembrane region" description="Helical" evidence="10">
    <location>
        <begin position="736"/>
        <end position="757"/>
    </location>
</feature>
<feature type="transmembrane region" description="Helical" evidence="10">
    <location>
        <begin position="349"/>
        <end position="369"/>
    </location>
</feature>
<dbReference type="Pfam" id="PF03547">
    <property type="entry name" value="Mem_trans"/>
    <property type="match status" value="1"/>
</dbReference>
<proteinExistence type="inferred from homology"/>
<dbReference type="InterPro" id="IPR004776">
    <property type="entry name" value="Mem_transp_PIN-like"/>
</dbReference>
<comment type="function">
    <text evidence="7">Involved in cellular auxin homeostasis by regulating auxin metabolism. Regulates intracellular auxin accumulation at the endoplasmic reticulum and thus auxin availability for nuclear auxin signaling.</text>
</comment>
<feature type="compositionally biased region" description="Low complexity" evidence="9">
    <location>
        <begin position="618"/>
        <end position="637"/>
    </location>
</feature>
<feature type="transmembrane region" description="Helical" evidence="10">
    <location>
        <begin position="480"/>
        <end position="503"/>
    </location>
</feature>
<evidence type="ECO:0000256" key="8">
    <source>
        <dbReference type="ARBA" id="ARBA00025752"/>
    </source>
</evidence>
<sequence length="760" mass="78404">MVSWSHVVPMATSICSSVVVGVEAPCCFQLSTASHQLLIKRRRRRRRRSPIKGNCHSFHFQALRVVANCEAGEAAAAGARGGGGAAAAGGPGGGDWGERKELGVVRNRPWVWRCVATTGAVLVVQAIAGGAGDQDVANAIVTNYGIAAAQPMEFGVSLLPENEGFSSCLPASSAPVLLHSSAAGGVRRIGPGKLSHGKQQQQQQLTPVVVGTSRRVVSRKQVFGGYHIVKGGVGGGGGAAAAPLLLNSNGLGGCNSMSSFPIASVSASLMSSMTRIVKAGSHLDLNVLGASLGSSIKIISLCTFVVWMQRTGQLPADTPVVLSQVAFRVLIPCFLMSKVSLTLASHPSASLLALPLIAIAQVFVGALLGKVACRIVFGKPSSPHPLSVETALPAAPAPAALITTTAIKGGGLKSLPEAPPPPPPLHIVLPTSTSWIAAEQHKATKKKEAIITAACAFGNSLTLPLVFMTGVLAADELNQAAGYLALFMVGWTPALWTVGYRIIASGDADEDSRGNATRQGLSWLTVADWFESIMNPPLYGVLVGVLVGGTPLSQFCLPVVAESAVGVEATTGAVMMLRSVAAGILRPIFDAATLLGTATMAVQTVVLASSLAASMPSLKAKGSSSSNKTSTTSGVVGNPLKDALRTTDASAGARPEPLLDRRAFWIISSVRLIAMPVVGILMTTALQCARVLPVDPIFNLTVLAEAAMPSAQNLVLLSQLRASTQPLAGMLANLLLSQYALSVVPITLWMAVFLTLVRGS</sequence>
<gene>
    <name evidence="11" type="ORF">CSSPJE1EN2_LOCUS11340</name>
</gene>
<evidence type="ECO:0000256" key="1">
    <source>
        <dbReference type="ARBA" id="ARBA00004477"/>
    </source>
</evidence>
<evidence type="ECO:0000256" key="9">
    <source>
        <dbReference type="SAM" id="MobiDB-lite"/>
    </source>
</evidence>
<protein>
    <recommendedName>
        <fullName evidence="13">PIN-like protein</fullName>
    </recommendedName>
</protein>
<feature type="transmembrane region" description="Helical" evidence="10">
    <location>
        <begin position="449"/>
        <end position="474"/>
    </location>
</feature>
<evidence type="ECO:0000256" key="4">
    <source>
        <dbReference type="ARBA" id="ARBA00022989"/>
    </source>
</evidence>
<dbReference type="InterPro" id="IPR045033">
    <property type="entry name" value="PILS1/3/4/5/7"/>
</dbReference>
<keyword evidence="5 10" id="KW-0472">Membrane</keyword>
<evidence type="ECO:0000256" key="7">
    <source>
        <dbReference type="ARBA" id="ARBA00025100"/>
    </source>
</evidence>
<name>A0ABP1B0G9_9BRYO</name>
<evidence type="ECO:0000256" key="6">
    <source>
        <dbReference type="ARBA" id="ARBA00023294"/>
    </source>
</evidence>
<keyword evidence="12" id="KW-1185">Reference proteome</keyword>
<evidence type="ECO:0000313" key="11">
    <source>
        <dbReference type="EMBL" id="CAK9868381.1"/>
    </source>
</evidence>
<dbReference type="PANTHER" id="PTHR31651">
    <property type="match status" value="1"/>
</dbReference>
<evidence type="ECO:0000256" key="3">
    <source>
        <dbReference type="ARBA" id="ARBA00022692"/>
    </source>
</evidence>
<keyword evidence="4 10" id="KW-1133">Transmembrane helix</keyword>
<evidence type="ECO:0000256" key="5">
    <source>
        <dbReference type="ARBA" id="ARBA00023136"/>
    </source>
</evidence>
<feature type="transmembrane region" description="Helical" evidence="10">
    <location>
        <begin position="663"/>
        <end position="686"/>
    </location>
</feature>
<evidence type="ECO:0000256" key="10">
    <source>
        <dbReference type="SAM" id="Phobius"/>
    </source>
</evidence>
<reference evidence="11" key="1">
    <citation type="submission" date="2024-03" db="EMBL/GenBank/DDBJ databases">
        <authorList>
            <consortium name="ELIXIR-Norway"/>
            <consortium name="Elixir Norway"/>
        </authorList>
    </citation>
    <scope>NUCLEOTIDE SEQUENCE</scope>
</reference>
<evidence type="ECO:0008006" key="13">
    <source>
        <dbReference type="Google" id="ProtNLM"/>
    </source>
</evidence>
<dbReference type="Proteomes" id="UP001497522">
    <property type="component" value="Chromosome 18"/>
</dbReference>
<dbReference type="EMBL" id="OZ023719">
    <property type="protein sequence ID" value="CAK9868381.1"/>
    <property type="molecule type" value="Genomic_DNA"/>
</dbReference>
<dbReference type="PANTHER" id="PTHR31651:SF36">
    <property type="entry name" value="AUXIN EFFLUX CARRIER FAMILY PROTEIN"/>
    <property type="match status" value="1"/>
</dbReference>
<keyword evidence="3 10" id="KW-0812">Transmembrane</keyword>
<evidence type="ECO:0000313" key="12">
    <source>
        <dbReference type="Proteomes" id="UP001497522"/>
    </source>
</evidence>
<keyword evidence="2" id="KW-0813">Transport</keyword>
<accession>A0ABP1B0G9</accession>
<keyword evidence="6" id="KW-0927">Auxin signaling pathway</keyword>
<comment type="similarity">
    <text evidence="8">Belongs to the auxin efflux carrier (TC 2.A.69.2) family.</text>
</comment>
<organism evidence="11 12">
    <name type="scientific">Sphagnum jensenii</name>
    <dbReference type="NCBI Taxonomy" id="128206"/>
    <lineage>
        <taxon>Eukaryota</taxon>
        <taxon>Viridiplantae</taxon>
        <taxon>Streptophyta</taxon>
        <taxon>Embryophyta</taxon>
        <taxon>Bryophyta</taxon>
        <taxon>Sphagnophytina</taxon>
        <taxon>Sphagnopsida</taxon>
        <taxon>Sphagnales</taxon>
        <taxon>Sphagnaceae</taxon>
        <taxon>Sphagnum</taxon>
    </lineage>
</organism>